<sequence>MFLGLGLFIILSSQVLAQDPQLPPPPPPPPPTIIFILNPMATPMATVDSYAGLMHEVTLLEAEADRMTFRANLIKKNVAKSIHQSRKFLNHIFDEEDKVSKSNEEDKVSLTDKEDKVFKNDNEEKISNNEEKNKVFKNEAEEKILKSDKEDKVFKNDNKNKITN</sequence>
<dbReference type="RefSeq" id="XP_027193522.1">
    <property type="nucleotide sequence ID" value="XM_027337721.1"/>
</dbReference>
<feature type="signal peptide" evidence="2">
    <location>
        <begin position="1"/>
        <end position="17"/>
    </location>
</feature>
<dbReference type="AlphaFoldDB" id="A0A3Q7YEV2"/>
<dbReference type="OrthoDB" id="1440895at2759"/>
<feature type="region of interest" description="Disordered" evidence="1">
    <location>
        <begin position="98"/>
        <end position="138"/>
    </location>
</feature>
<keyword evidence="2" id="KW-0732">Signal</keyword>
<keyword evidence="3" id="KW-1185">Reference proteome</keyword>
<evidence type="ECO:0000313" key="4">
    <source>
        <dbReference type="RefSeq" id="XP_027193522.1"/>
    </source>
</evidence>
<dbReference type="Proteomes" id="UP000087171">
    <property type="component" value="Unplaced"/>
</dbReference>
<gene>
    <name evidence="4" type="primary">LOC105852748</name>
</gene>
<evidence type="ECO:0000256" key="1">
    <source>
        <dbReference type="SAM" id="MobiDB-lite"/>
    </source>
</evidence>
<protein>
    <submittedName>
        <fullName evidence="4">Uncharacterized protein LOC105852748</fullName>
    </submittedName>
</protein>
<evidence type="ECO:0000256" key="2">
    <source>
        <dbReference type="SAM" id="SignalP"/>
    </source>
</evidence>
<organism evidence="3 4">
    <name type="scientific">Cicer arietinum</name>
    <name type="common">Chickpea</name>
    <name type="synonym">Garbanzo</name>
    <dbReference type="NCBI Taxonomy" id="3827"/>
    <lineage>
        <taxon>Eukaryota</taxon>
        <taxon>Viridiplantae</taxon>
        <taxon>Streptophyta</taxon>
        <taxon>Embryophyta</taxon>
        <taxon>Tracheophyta</taxon>
        <taxon>Spermatophyta</taxon>
        <taxon>Magnoliopsida</taxon>
        <taxon>eudicotyledons</taxon>
        <taxon>Gunneridae</taxon>
        <taxon>Pentapetalae</taxon>
        <taxon>rosids</taxon>
        <taxon>fabids</taxon>
        <taxon>Fabales</taxon>
        <taxon>Fabaceae</taxon>
        <taxon>Papilionoideae</taxon>
        <taxon>50 kb inversion clade</taxon>
        <taxon>NPAAA clade</taxon>
        <taxon>Hologalegina</taxon>
        <taxon>IRL clade</taxon>
        <taxon>Cicereae</taxon>
        <taxon>Cicer</taxon>
    </lineage>
</organism>
<accession>A0A3Q7YEV2</accession>
<feature type="chain" id="PRO_5018665786" evidence="2">
    <location>
        <begin position="18"/>
        <end position="164"/>
    </location>
</feature>
<evidence type="ECO:0000313" key="3">
    <source>
        <dbReference type="Proteomes" id="UP000087171"/>
    </source>
</evidence>
<name>A0A3Q7YEV2_CICAR</name>
<proteinExistence type="predicted"/>
<reference evidence="4" key="1">
    <citation type="submission" date="2025-08" db="UniProtKB">
        <authorList>
            <consortium name="RefSeq"/>
        </authorList>
    </citation>
    <scope>IDENTIFICATION</scope>
    <source>
        <tissue evidence="4">Etiolated seedlings</tissue>
    </source>
</reference>